<protein>
    <recommendedName>
        <fullName evidence="3">Leucine rich repeat containing protein BspA family protein</fullName>
    </recommendedName>
</protein>
<dbReference type="VEuPathDB" id="AmoebaDB:EIN_304760"/>
<dbReference type="InterPro" id="IPR026906">
    <property type="entry name" value="LRR_5"/>
</dbReference>
<feature type="non-terminal residue" evidence="1">
    <location>
        <position position="219"/>
    </location>
</feature>
<dbReference type="KEGG" id="eiv:EIN_304760"/>
<sequence length="219" mass="25620">MSRIDGYHIMIVSSYFTTIKDFITVEFVCKKYFDNLSKFHYNPIPISKQTRKYFSRLETLHLYSSNSTKLNGENFHSIVFHYQVTFDELLNIKDLYKNNCIIKNGDLKIRNKLIFKNINIMADQIIHIPQKYLNCVRSVSCCDYHFSINLLEIPSFVTSLNTSSFACKTITSVKLPQNLKVLRSWAFYNVNHLKEIEIPKSVTFIGRNCFCHCTNLVKA</sequence>
<dbReference type="RefSeq" id="XP_004256703.1">
    <property type="nucleotide sequence ID" value="XM_004256655.1"/>
</dbReference>
<dbReference type="InterPro" id="IPR032675">
    <property type="entry name" value="LRR_dom_sf"/>
</dbReference>
<evidence type="ECO:0000313" key="1">
    <source>
        <dbReference type="EMBL" id="ELP89932.1"/>
    </source>
</evidence>
<dbReference type="Pfam" id="PF13306">
    <property type="entry name" value="LRR_5"/>
    <property type="match status" value="1"/>
</dbReference>
<evidence type="ECO:0000313" key="2">
    <source>
        <dbReference type="Proteomes" id="UP000014680"/>
    </source>
</evidence>
<accession>A0A0A1U6A3</accession>
<proteinExistence type="predicted"/>
<evidence type="ECO:0008006" key="3">
    <source>
        <dbReference type="Google" id="ProtNLM"/>
    </source>
</evidence>
<name>A0A0A1U6A3_ENTIV</name>
<dbReference type="Proteomes" id="UP000014680">
    <property type="component" value="Unassembled WGS sequence"/>
</dbReference>
<dbReference type="AlphaFoldDB" id="A0A0A1U6A3"/>
<reference evidence="1 2" key="1">
    <citation type="submission" date="2012-10" db="EMBL/GenBank/DDBJ databases">
        <authorList>
            <person name="Zafar N."/>
            <person name="Inman J."/>
            <person name="Hall N."/>
            <person name="Lorenzi H."/>
            <person name="Caler E."/>
        </authorList>
    </citation>
    <scope>NUCLEOTIDE SEQUENCE [LARGE SCALE GENOMIC DNA]</scope>
    <source>
        <strain evidence="1 2">IP1</strain>
    </source>
</reference>
<dbReference type="Gene3D" id="3.80.10.10">
    <property type="entry name" value="Ribonuclease Inhibitor"/>
    <property type="match status" value="1"/>
</dbReference>
<keyword evidence="2" id="KW-1185">Reference proteome</keyword>
<dbReference type="EMBL" id="KB206545">
    <property type="protein sequence ID" value="ELP89932.1"/>
    <property type="molecule type" value="Genomic_DNA"/>
</dbReference>
<organism evidence="1 2">
    <name type="scientific">Entamoeba invadens IP1</name>
    <dbReference type="NCBI Taxonomy" id="370355"/>
    <lineage>
        <taxon>Eukaryota</taxon>
        <taxon>Amoebozoa</taxon>
        <taxon>Evosea</taxon>
        <taxon>Archamoebae</taxon>
        <taxon>Mastigamoebida</taxon>
        <taxon>Entamoebidae</taxon>
        <taxon>Entamoeba</taxon>
    </lineage>
</organism>
<dbReference type="GeneID" id="14888908"/>
<gene>
    <name evidence="1" type="ORF">EIN_304760</name>
</gene>